<organism evidence="1">
    <name type="scientific">Staphylothermus marinus</name>
    <dbReference type="NCBI Taxonomy" id="2280"/>
    <lineage>
        <taxon>Archaea</taxon>
        <taxon>Thermoproteota</taxon>
        <taxon>Thermoprotei</taxon>
        <taxon>Desulfurococcales</taxon>
        <taxon>Desulfurococcaceae</taxon>
        <taxon>Staphylothermus</taxon>
    </lineage>
</organism>
<sequence length="221" mass="24813">MSISQKRKWRSSEEIAVKVLEKNGFRIIDRGAKIVINGIEVGEVDAIAEDSSGVRYAVEIKAGTIDINGIRQAYVNSQLLGYKPLIVAKGFADESAEILASNLGVKTLLLSDQFIIDAEELEVIVETAFWRIIENVLDMMFIERALEAEDEETLNAMVKSGTIKELAESLNCSIEEAVDRIRKLQDKNVLGRNTKNYQELRLQAKLILLNHKLNKLLTPRN</sequence>
<dbReference type="GO" id="GO:0003676">
    <property type="term" value="F:nucleic acid binding"/>
    <property type="evidence" value="ECO:0007669"/>
    <property type="project" value="InterPro"/>
</dbReference>
<gene>
    <name evidence="1" type="ORF">ENU20_01710</name>
</gene>
<protein>
    <submittedName>
        <fullName evidence="1">Recombinase RecB</fullName>
    </submittedName>
</protein>
<accession>A0A7C4JM56</accession>
<dbReference type="EMBL" id="DTBP01000013">
    <property type="protein sequence ID" value="HGQ73781.1"/>
    <property type="molecule type" value="Genomic_DNA"/>
</dbReference>
<dbReference type="InterPro" id="IPR011856">
    <property type="entry name" value="tRNA_endonuc-like_dom_sf"/>
</dbReference>
<proteinExistence type="predicted"/>
<evidence type="ECO:0000313" key="1">
    <source>
        <dbReference type="EMBL" id="HGQ73781.1"/>
    </source>
</evidence>
<reference evidence="1" key="1">
    <citation type="journal article" date="2020" name="mSystems">
        <title>Genome- and Community-Level Interaction Insights into Carbon Utilization and Element Cycling Functions of Hydrothermarchaeota in Hydrothermal Sediment.</title>
        <authorList>
            <person name="Zhou Z."/>
            <person name="Liu Y."/>
            <person name="Xu W."/>
            <person name="Pan J."/>
            <person name="Luo Z.H."/>
            <person name="Li M."/>
        </authorList>
    </citation>
    <scope>NUCLEOTIDE SEQUENCE [LARGE SCALE GENOMIC DNA]</scope>
    <source>
        <strain evidence="1">SpSt-648</strain>
    </source>
</reference>
<dbReference type="Gene3D" id="3.40.1350.10">
    <property type="match status" value="1"/>
</dbReference>
<comment type="caution">
    <text evidence="1">The sequence shown here is derived from an EMBL/GenBank/DDBJ whole genome shotgun (WGS) entry which is preliminary data.</text>
</comment>
<name>A0A7C4JM56_STAMA</name>
<dbReference type="AlphaFoldDB" id="A0A7C4JM56"/>
<dbReference type="SUPFAM" id="SSF52980">
    <property type="entry name" value="Restriction endonuclease-like"/>
    <property type="match status" value="1"/>
</dbReference>
<dbReference type="InterPro" id="IPR011335">
    <property type="entry name" value="Restrct_endonuc-II-like"/>
</dbReference>